<comment type="similarity">
    <text evidence="2">Belongs to the oligopeptide OPT transporter family.</text>
</comment>
<dbReference type="KEGG" id="bnn:FOA43_003633"/>
<evidence type="ECO:0000256" key="4">
    <source>
        <dbReference type="ARBA" id="ARBA00022692"/>
    </source>
</evidence>
<evidence type="ECO:0008006" key="11">
    <source>
        <dbReference type="Google" id="ProtNLM"/>
    </source>
</evidence>
<feature type="transmembrane region" description="Helical" evidence="8">
    <location>
        <begin position="471"/>
        <end position="489"/>
    </location>
</feature>
<evidence type="ECO:0000313" key="9">
    <source>
        <dbReference type="EMBL" id="QPG76247.1"/>
    </source>
</evidence>
<reference evidence="9" key="1">
    <citation type="submission" date="2020-10" db="EMBL/GenBank/DDBJ databases">
        <authorList>
            <person name="Roach M.J.R."/>
        </authorList>
    </citation>
    <scope>NUCLEOTIDE SEQUENCE</scope>
    <source>
        <strain evidence="9">CBS 1945</strain>
    </source>
</reference>
<dbReference type="GO" id="GO:0035673">
    <property type="term" value="F:oligopeptide transmembrane transporter activity"/>
    <property type="evidence" value="ECO:0007669"/>
    <property type="project" value="InterPro"/>
</dbReference>
<protein>
    <recommendedName>
        <fullName evidence="11">Oligopeptide transporter</fullName>
    </recommendedName>
</protein>
<keyword evidence="10" id="KW-1185">Reference proteome</keyword>
<dbReference type="RefSeq" id="XP_038779812.1">
    <property type="nucleotide sequence ID" value="XM_038923884.1"/>
</dbReference>
<dbReference type="Pfam" id="PF03169">
    <property type="entry name" value="OPT"/>
    <property type="match status" value="1"/>
</dbReference>
<feature type="transmembrane region" description="Helical" evidence="8">
    <location>
        <begin position="86"/>
        <end position="107"/>
    </location>
</feature>
<evidence type="ECO:0000256" key="7">
    <source>
        <dbReference type="SAM" id="MobiDB-lite"/>
    </source>
</evidence>
<feature type="transmembrane region" description="Helical" evidence="8">
    <location>
        <begin position="445"/>
        <end position="465"/>
    </location>
</feature>
<accession>A0A875RWD6</accession>
<keyword evidence="4 8" id="KW-0812">Transmembrane</keyword>
<dbReference type="InterPro" id="IPR045035">
    <property type="entry name" value="YSL-like"/>
</dbReference>
<feature type="region of interest" description="Disordered" evidence="7">
    <location>
        <begin position="387"/>
        <end position="433"/>
    </location>
</feature>
<dbReference type="PANTHER" id="PTHR31645">
    <property type="entry name" value="OLIGOPEPTIDE TRANSPORTER YGL114W-RELATED"/>
    <property type="match status" value="1"/>
</dbReference>
<feature type="transmembrane region" description="Helical" evidence="8">
    <location>
        <begin position="47"/>
        <end position="65"/>
    </location>
</feature>
<feature type="transmembrane region" description="Helical" evidence="8">
    <location>
        <begin position="21"/>
        <end position="41"/>
    </location>
</feature>
<keyword evidence="6 8" id="KW-0472">Membrane</keyword>
<comment type="subcellular location">
    <subcellularLocation>
        <location evidence="1">Membrane</location>
        <topology evidence="1">Multi-pass membrane protein</topology>
    </subcellularLocation>
</comment>
<feature type="transmembrane region" description="Helical" evidence="8">
    <location>
        <begin position="561"/>
        <end position="582"/>
    </location>
</feature>
<dbReference type="OrthoDB" id="627262at2759"/>
<evidence type="ECO:0000256" key="2">
    <source>
        <dbReference type="ARBA" id="ARBA00008807"/>
    </source>
</evidence>
<dbReference type="EMBL" id="CP064815">
    <property type="protein sequence ID" value="QPG76247.1"/>
    <property type="molecule type" value="Genomic_DNA"/>
</dbReference>
<keyword evidence="3" id="KW-0813">Transport</keyword>
<sequence length="728" mass="79392">MAPIELPEDIQWSSKASLPQVTLRSTIAGLCIGSVILISNFQFGLQTGWVSMMSLPAALLGFAVFKAFEEKLGFEFTDVENVFVQSVAVAVATGPLAYGFIGIIPAIEKLLTNAESGYIDGIDLKPLWKLVVWSAGVAFFGVFFAIPLRRQFVIREKLPFPSGSATATLISVFHGTSLKIDGTASVKELPQDEETSDDQPIGPYHSNMTIIESQDICELAHMQEYHSNLKLLGITSMVASLYTVVSYFIPQIRAIPIFGSQLSEEYMINFQPSPAYIGQGIIMGFQTTVYMLFGTILGWAILSPLAKFQNWAPGPTDDWKEGSEGWIMWISLSIMISDSVVSLTVLITKSLIRLFFQCLAHAPSDDISSEIAHQELAQLMENNNSANSGQIDINPDTVTYDSTSDGSSDTMDHIFTSGSKEASESTENDSSLDDVGESYMVPMQWVIIGLIGSCVLCIVSTRIVFGSVIPVYAIVSSVVMSLLLSILGVKALGETDLNPVSGIGKLSQLICAVIIPKGTRGSILINLISGAISEATTQQAGDLMQDLKTGYLLGASPKAQFIAQIYGSIFSIFMSSLMYKVYTNLYEIPGKMFKIPTAVIWIDCARLVNGTGLPPKVLEFSIIFGTIFGLISLLKNLVTNTKCKFYRYLKYLPDGVPVGIGIYNVPSFTFARFIGGLISYYWLKRIGNCEKYRSSKVQMIIFSSGLVLGEGLFSVVNMVFSSLKVPHL</sequence>
<feature type="compositionally biased region" description="Low complexity" evidence="7">
    <location>
        <begin position="396"/>
        <end position="409"/>
    </location>
</feature>
<feature type="transmembrane region" description="Helical" evidence="8">
    <location>
        <begin position="326"/>
        <end position="347"/>
    </location>
</feature>
<dbReference type="PANTHER" id="PTHR31645:SF0">
    <property type="entry name" value="OLIGOPEPTIDE TRANSPORTER YGL114W-RELATED"/>
    <property type="match status" value="1"/>
</dbReference>
<feature type="transmembrane region" description="Helical" evidence="8">
    <location>
        <begin position="617"/>
        <end position="638"/>
    </location>
</feature>
<evidence type="ECO:0000256" key="8">
    <source>
        <dbReference type="SAM" id="Phobius"/>
    </source>
</evidence>
<dbReference type="GO" id="GO:0000329">
    <property type="term" value="C:fungal-type vacuole membrane"/>
    <property type="evidence" value="ECO:0007669"/>
    <property type="project" value="TreeGrafter"/>
</dbReference>
<feature type="transmembrane region" description="Helical" evidence="8">
    <location>
        <begin position="289"/>
        <end position="306"/>
    </location>
</feature>
<evidence type="ECO:0000256" key="3">
    <source>
        <dbReference type="ARBA" id="ARBA00022448"/>
    </source>
</evidence>
<dbReference type="NCBIfam" id="TIGR00728">
    <property type="entry name" value="OPT_sfam"/>
    <property type="match status" value="1"/>
</dbReference>
<feature type="compositionally biased region" description="Acidic residues" evidence="7">
    <location>
        <begin position="424"/>
        <end position="433"/>
    </location>
</feature>
<proteinExistence type="inferred from homology"/>
<dbReference type="GeneID" id="62197033"/>
<organism evidence="9 10">
    <name type="scientific">Eeniella nana</name>
    <name type="common">Yeast</name>
    <name type="synonym">Brettanomyces nanus</name>
    <dbReference type="NCBI Taxonomy" id="13502"/>
    <lineage>
        <taxon>Eukaryota</taxon>
        <taxon>Fungi</taxon>
        <taxon>Dikarya</taxon>
        <taxon>Ascomycota</taxon>
        <taxon>Saccharomycotina</taxon>
        <taxon>Pichiomycetes</taxon>
        <taxon>Pichiales</taxon>
        <taxon>Pichiaceae</taxon>
        <taxon>Brettanomyces</taxon>
    </lineage>
</organism>
<dbReference type="AlphaFoldDB" id="A0A875RWD6"/>
<gene>
    <name evidence="9" type="ORF">FOA43_003633</name>
</gene>
<name>A0A875RWD6_EENNA</name>
<dbReference type="InterPro" id="IPR004813">
    <property type="entry name" value="OPT"/>
</dbReference>
<evidence type="ECO:0000256" key="6">
    <source>
        <dbReference type="ARBA" id="ARBA00023136"/>
    </source>
</evidence>
<dbReference type="Proteomes" id="UP000662931">
    <property type="component" value="Chromosome 4"/>
</dbReference>
<evidence type="ECO:0000313" key="10">
    <source>
        <dbReference type="Proteomes" id="UP000662931"/>
    </source>
</evidence>
<keyword evidence="5 8" id="KW-1133">Transmembrane helix</keyword>
<evidence type="ECO:0000256" key="1">
    <source>
        <dbReference type="ARBA" id="ARBA00004141"/>
    </source>
</evidence>
<feature type="transmembrane region" description="Helical" evidence="8">
    <location>
        <begin position="127"/>
        <end position="148"/>
    </location>
</feature>
<evidence type="ECO:0000256" key="5">
    <source>
        <dbReference type="ARBA" id="ARBA00022989"/>
    </source>
</evidence>
<feature type="transmembrane region" description="Helical" evidence="8">
    <location>
        <begin position="700"/>
        <end position="720"/>
    </location>
</feature>